<evidence type="ECO:0000256" key="3">
    <source>
        <dbReference type="ARBA" id="ARBA00023014"/>
    </source>
</evidence>
<dbReference type="GO" id="GO:0051536">
    <property type="term" value="F:iron-sulfur cluster binding"/>
    <property type="evidence" value="ECO:0007669"/>
    <property type="project" value="UniProtKB-KW"/>
</dbReference>
<dbReference type="GO" id="GO:0046872">
    <property type="term" value="F:metal ion binding"/>
    <property type="evidence" value="ECO:0007669"/>
    <property type="project" value="UniProtKB-KW"/>
</dbReference>
<proteinExistence type="predicted"/>
<keyword evidence="3" id="KW-0411">Iron-sulfur</keyword>
<accession>A0A1T4LIE0</accession>
<dbReference type="PROSITE" id="PS51379">
    <property type="entry name" value="4FE4S_FER_2"/>
    <property type="match status" value="1"/>
</dbReference>
<dbReference type="InterPro" id="IPR017896">
    <property type="entry name" value="4Fe4S_Fe-S-bd"/>
</dbReference>
<keyword evidence="6" id="KW-1185">Reference proteome</keyword>
<keyword evidence="2" id="KW-0408">Iron</keyword>
<organism evidence="5 6">
    <name type="scientific">Trichlorobacter thiogenes</name>
    <dbReference type="NCBI Taxonomy" id="115783"/>
    <lineage>
        <taxon>Bacteria</taxon>
        <taxon>Pseudomonadati</taxon>
        <taxon>Thermodesulfobacteriota</taxon>
        <taxon>Desulfuromonadia</taxon>
        <taxon>Geobacterales</taxon>
        <taxon>Geobacteraceae</taxon>
        <taxon>Trichlorobacter</taxon>
    </lineage>
</organism>
<keyword evidence="1" id="KW-0479">Metal-binding</keyword>
<dbReference type="Gene3D" id="3.30.70.20">
    <property type="match status" value="1"/>
</dbReference>
<evidence type="ECO:0000256" key="2">
    <source>
        <dbReference type="ARBA" id="ARBA00023004"/>
    </source>
</evidence>
<dbReference type="Pfam" id="PF12797">
    <property type="entry name" value="Fer4_2"/>
    <property type="match status" value="1"/>
</dbReference>
<dbReference type="OrthoDB" id="9808559at2"/>
<dbReference type="RefSeq" id="WP_078789187.1">
    <property type="nucleotide sequence ID" value="NZ_FUWR01000003.1"/>
</dbReference>
<evidence type="ECO:0000313" key="5">
    <source>
        <dbReference type="EMBL" id="SJZ54154.1"/>
    </source>
</evidence>
<gene>
    <name evidence="5" type="ORF">SAMN02745119_00902</name>
</gene>
<evidence type="ECO:0000256" key="1">
    <source>
        <dbReference type="ARBA" id="ARBA00022723"/>
    </source>
</evidence>
<protein>
    <submittedName>
        <fullName evidence="5">4Fe-4S binding domain-containing protein</fullName>
    </submittedName>
</protein>
<evidence type="ECO:0000313" key="6">
    <source>
        <dbReference type="Proteomes" id="UP000190102"/>
    </source>
</evidence>
<sequence length="120" mass="13053">MTLSRKEFFRKGLFSLGDTLLKASGMVQQPNVEAAEESSELPYGDQPMVAVPRNERCLARNCGCFSCVEKCEQQAIVVVMGEGIRIDATRCTGCASCLYVCPVTPKAITLRIRAEVSSGE</sequence>
<evidence type="ECO:0000259" key="4">
    <source>
        <dbReference type="PROSITE" id="PS51379"/>
    </source>
</evidence>
<dbReference type="Proteomes" id="UP000190102">
    <property type="component" value="Unassembled WGS sequence"/>
</dbReference>
<reference evidence="6" key="1">
    <citation type="submission" date="2017-02" db="EMBL/GenBank/DDBJ databases">
        <authorList>
            <person name="Varghese N."/>
            <person name="Submissions S."/>
        </authorList>
    </citation>
    <scope>NUCLEOTIDE SEQUENCE [LARGE SCALE GENOMIC DNA]</scope>
    <source>
        <strain evidence="6">ATCC BAA-34</strain>
    </source>
</reference>
<dbReference type="STRING" id="115783.SAMN02745119_00902"/>
<feature type="domain" description="4Fe-4S ferredoxin-type" evidence="4">
    <location>
        <begin position="82"/>
        <end position="113"/>
    </location>
</feature>
<name>A0A1T4LIE0_9BACT</name>
<dbReference type="AlphaFoldDB" id="A0A1T4LIE0"/>
<dbReference type="SUPFAM" id="SSF54862">
    <property type="entry name" value="4Fe-4S ferredoxins"/>
    <property type="match status" value="1"/>
</dbReference>
<dbReference type="EMBL" id="FUWR01000003">
    <property type="protein sequence ID" value="SJZ54154.1"/>
    <property type="molecule type" value="Genomic_DNA"/>
</dbReference>
<dbReference type="InterPro" id="IPR017900">
    <property type="entry name" value="4Fe4S_Fe_S_CS"/>
</dbReference>
<dbReference type="PROSITE" id="PS00198">
    <property type="entry name" value="4FE4S_FER_1"/>
    <property type="match status" value="1"/>
</dbReference>